<dbReference type="InterPro" id="IPR000914">
    <property type="entry name" value="SBP_5_dom"/>
</dbReference>
<dbReference type="Gene3D" id="3.10.105.10">
    <property type="entry name" value="Dipeptide-binding Protein, Domain 3"/>
    <property type="match status" value="1"/>
</dbReference>
<evidence type="ECO:0000313" key="7">
    <source>
        <dbReference type="EMBL" id="MBR7672537.1"/>
    </source>
</evidence>
<gene>
    <name evidence="7" type="ORF">KDA82_05750</name>
</gene>
<evidence type="ECO:0000256" key="5">
    <source>
        <dbReference type="SAM" id="SignalP"/>
    </source>
</evidence>
<dbReference type="PIRSF" id="PIRSF002741">
    <property type="entry name" value="MppA"/>
    <property type="match status" value="1"/>
</dbReference>
<proteinExistence type="inferred from homology"/>
<reference evidence="7" key="1">
    <citation type="submission" date="2021-04" db="EMBL/GenBank/DDBJ databases">
        <title>Sequencing of actinobacteria type strains.</title>
        <authorList>
            <person name="Nguyen G.-S."/>
            <person name="Wentzel A."/>
        </authorList>
    </citation>
    <scope>NUCLEOTIDE SEQUENCE</scope>
    <source>
        <strain evidence="7">DSM 42095</strain>
    </source>
</reference>
<keyword evidence="4 5" id="KW-0732">Signal</keyword>
<dbReference type="Gene3D" id="3.40.190.10">
    <property type="entry name" value="Periplasmic binding protein-like II"/>
    <property type="match status" value="1"/>
</dbReference>
<feature type="signal peptide" evidence="5">
    <location>
        <begin position="1"/>
        <end position="33"/>
    </location>
</feature>
<feature type="chain" id="PRO_5039563699" evidence="5">
    <location>
        <begin position="34"/>
        <end position="544"/>
    </location>
</feature>
<protein>
    <submittedName>
        <fullName evidence="7">ABC transporter substrate-binding protein</fullName>
    </submittedName>
</protein>
<dbReference type="GO" id="GO:1904680">
    <property type="term" value="F:peptide transmembrane transporter activity"/>
    <property type="evidence" value="ECO:0007669"/>
    <property type="project" value="TreeGrafter"/>
</dbReference>
<comment type="caution">
    <text evidence="7">The sequence shown here is derived from an EMBL/GenBank/DDBJ whole genome shotgun (WGS) entry which is preliminary data.</text>
</comment>
<dbReference type="Proteomes" id="UP000675554">
    <property type="component" value="Unassembled WGS sequence"/>
</dbReference>
<dbReference type="PANTHER" id="PTHR30290">
    <property type="entry name" value="PERIPLASMIC BINDING COMPONENT OF ABC TRANSPORTER"/>
    <property type="match status" value="1"/>
</dbReference>
<dbReference type="InterPro" id="IPR030678">
    <property type="entry name" value="Peptide/Ni-bd"/>
</dbReference>
<dbReference type="AlphaFoldDB" id="A0A8T4IRV7"/>
<dbReference type="GO" id="GO:0043190">
    <property type="term" value="C:ATP-binding cassette (ABC) transporter complex"/>
    <property type="evidence" value="ECO:0007669"/>
    <property type="project" value="InterPro"/>
</dbReference>
<evidence type="ECO:0000259" key="6">
    <source>
        <dbReference type="Pfam" id="PF00496"/>
    </source>
</evidence>
<keyword evidence="3" id="KW-0813">Transport</keyword>
<evidence type="ECO:0000256" key="1">
    <source>
        <dbReference type="ARBA" id="ARBA00004196"/>
    </source>
</evidence>
<accession>A0A8T4IRV7</accession>
<dbReference type="SUPFAM" id="SSF53850">
    <property type="entry name" value="Periplasmic binding protein-like II"/>
    <property type="match status" value="1"/>
</dbReference>
<evidence type="ECO:0000256" key="2">
    <source>
        <dbReference type="ARBA" id="ARBA00005695"/>
    </source>
</evidence>
<comment type="subcellular location">
    <subcellularLocation>
        <location evidence="1">Cell envelope</location>
    </subcellularLocation>
</comment>
<name>A0A8T4IRV7_9ACTN</name>
<dbReference type="PANTHER" id="PTHR30290:SF10">
    <property type="entry name" value="PERIPLASMIC OLIGOPEPTIDE-BINDING PROTEIN-RELATED"/>
    <property type="match status" value="1"/>
</dbReference>
<feature type="domain" description="Solute-binding protein family 5" evidence="6">
    <location>
        <begin position="91"/>
        <end position="459"/>
    </location>
</feature>
<keyword evidence="8" id="KW-1185">Reference proteome</keyword>
<evidence type="ECO:0000256" key="4">
    <source>
        <dbReference type="ARBA" id="ARBA00022729"/>
    </source>
</evidence>
<evidence type="ECO:0000256" key="3">
    <source>
        <dbReference type="ARBA" id="ARBA00022448"/>
    </source>
</evidence>
<dbReference type="GO" id="GO:0030313">
    <property type="term" value="C:cell envelope"/>
    <property type="evidence" value="ECO:0007669"/>
    <property type="project" value="UniProtKB-SubCell"/>
</dbReference>
<dbReference type="PROSITE" id="PS51257">
    <property type="entry name" value="PROKAR_LIPOPROTEIN"/>
    <property type="match status" value="1"/>
</dbReference>
<dbReference type="GO" id="GO:0042597">
    <property type="term" value="C:periplasmic space"/>
    <property type="evidence" value="ECO:0007669"/>
    <property type="project" value="UniProtKB-ARBA"/>
</dbReference>
<dbReference type="InterPro" id="IPR039424">
    <property type="entry name" value="SBP_5"/>
</dbReference>
<dbReference type="GO" id="GO:0015833">
    <property type="term" value="P:peptide transport"/>
    <property type="evidence" value="ECO:0007669"/>
    <property type="project" value="TreeGrafter"/>
</dbReference>
<evidence type="ECO:0000313" key="8">
    <source>
        <dbReference type="Proteomes" id="UP000675554"/>
    </source>
</evidence>
<comment type="similarity">
    <text evidence="2">Belongs to the bacterial solute-binding protein 5 family.</text>
</comment>
<dbReference type="Pfam" id="PF00496">
    <property type="entry name" value="SBP_bac_5"/>
    <property type="match status" value="1"/>
</dbReference>
<organism evidence="7 8">
    <name type="scientific">Streptomyces daliensis</name>
    <dbReference type="NCBI Taxonomy" id="299421"/>
    <lineage>
        <taxon>Bacteria</taxon>
        <taxon>Bacillati</taxon>
        <taxon>Actinomycetota</taxon>
        <taxon>Actinomycetes</taxon>
        <taxon>Kitasatosporales</taxon>
        <taxon>Streptomycetaceae</taxon>
        <taxon>Streptomyces</taxon>
    </lineage>
</organism>
<dbReference type="EMBL" id="JAGSMN010000113">
    <property type="protein sequence ID" value="MBR7672537.1"/>
    <property type="molecule type" value="Genomic_DNA"/>
</dbReference>
<sequence>MRVRNRQARWSARGQARWAAAPLTVAVAATLLAGCGSDDGEAAGKGEPIVMGMSDDIISTDPASGYDPASWLVFNNVFQSLLSFPKGSTTPQPEAASQCGFTDSRTRVYSCTLRDGLRFSNGNELTSEDVKFSFERTLRIDDEAGPAVMLDSIDEVTTTDKKTVVFRLKYPDATFPQKIASGAGSIVDHRSYPKNSLREDQKAVGSGVYTLSSFDKKQARFSVNPHYRGPAEAQNSGMTLKLFHGDQDRLKKAVQKGDVDLAYRGLSTAALAGLEASSGTAGSNRHIQVVEGTSAEVQHLVFNLKDPVTGKLGVRQAIAYLLDRTTLIRDVYKRTAEPLYSVVPAGITGHNTAFFDRYGERPQRDKAEAALRSEGIQGKAELTLWATPVRYGPDTVKEFEEIADQLNASGLFDAKVKTRDIEQYDKDIAAGKYGVYVKGWVPDYPDADNFTAPFFGEGNVLSNGYDPGRITGQLLPRTAKKSNRADTVQDFEAVQDQVAEEVPVLPVWQGKQYAVARENIAGLEWTLDASTVFRFWEISKGADG</sequence>
<dbReference type="Gene3D" id="3.90.76.10">
    <property type="entry name" value="Dipeptide-binding Protein, Domain 1"/>
    <property type="match status" value="1"/>
</dbReference>